<dbReference type="PANTHER" id="PTHR42648:SF28">
    <property type="entry name" value="TRANSPOSON-ENCODED PROTEIN WITH RIBONUCLEASE H-LIKE AND RETROVIRUS ZINC FINGER-LIKE DOMAINS"/>
    <property type="match status" value="1"/>
</dbReference>
<dbReference type="PANTHER" id="PTHR42648">
    <property type="entry name" value="TRANSPOSASE, PUTATIVE-RELATED"/>
    <property type="match status" value="1"/>
</dbReference>
<dbReference type="GO" id="GO:0015074">
    <property type="term" value="P:DNA integration"/>
    <property type="evidence" value="ECO:0007669"/>
    <property type="project" value="InterPro"/>
</dbReference>
<dbReference type="EMBL" id="CAKLBY020000036">
    <property type="protein sequence ID" value="CAK7910908.1"/>
    <property type="molecule type" value="Genomic_DNA"/>
</dbReference>
<protein>
    <recommendedName>
        <fullName evidence="1">Integrase catalytic domain-containing protein</fullName>
    </recommendedName>
</protein>
<gene>
    <name evidence="2" type="ORF">PM001_LOCUS4257</name>
</gene>
<evidence type="ECO:0000313" key="3">
    <source>
        <dbReference type="Proteomes" id="UP001162060"/>
    </source>
</evidence>
<sequence>MAPDLVDISHDRLDAIIEKTLVVGIDIMSVNKWELCNGCAPGKQTRSKFQLNTAERAKAVLEFVHSDVCGPMQTATFSNKRYFVTFIDDKSRFSVVFLLRSKSEMLDKLVLCIKFAEIQAGKHVEAIRSDNGGE</sequence>
<comment type="caution">
    <text evidence="2">The sequence shown here is derived from an EMBL/GenBank/DDBJ whole genome shotgun (WGS) entry which is preliminary data.</text>
</comment>
<dbReference type="AlphaFoldDB" id="A0AAV1TC70"/>
<evidence type="ECO:0000313" key="2">
    <source>
        <dbReference type="EMBL" id="CAK7910908.1"/>
    </source>
</evidence>
<reference evidence="2" key="1">
    <citation type="submission" date="2024-01" db="EMBL/GenBank/DDBJ databases">
        <authorList>
            <person name="Webb A."/>
        </authorList>
    </citation>
    <scope>NUCLEOTIDE SEQUENCE</scope>
    <source>
        <strain evidence="2">Pm1</strain>
    </source>
</reference>
<dbReference type="GO" id="GO:0003676">
    <property type="term" value="F:nucleic acid binding"/>
    <property type="evidence" value="ECO:0007669"/>
    <property type="project" value="InterPro"/>
</dbReference>
<dbReference type="InterPro" id="IPR039537">
    <property type="entry name" value="Retrotran_Ty1/copia-like"/>
</dbReference>
<dbReference type="Gene3D" id="3.30.420.10">
    <property type="entry name" value="Ribonuclease H-like superfamily/Ribonuclease H"/>
    <property type="match status" value="1"/>
</dbReference>
<dbReference type="InterPro" id="IPR036397">
    <property type="entry name" value="RNaseH_sf"/>
</dbReference>
<dbReference type="SUPFAM" id="SSF53098">
    <property type="entry name" value="Ribonuclease H-like"/>
    <property type="match status" value="1"/>
</dbReference>
<proteinExistence type="predicted"/>
<dbReference type="Proteomes" id="UP001162060">
    <property type="component" value="Unassembled WGS sequence"/>
</dbReference>
<dbReference type="InterPro" id="IPR001584">
    <property type="entry name" value="Integrase_cat-core"/>
</dbReference>
<accession>A0AAV1TC70</accession>
<feature type="domain" description="Integrase catalytic" evidence="1">
    <location>
        <begin position="53"/>
        <end position="134"/>
    </location>
</feature>
<name>A0AAV1TC70_9STRA</name>
<organism evidence="2 3">
    <name type="scientific">Peronospora matthiolae</name>
    <dbReference type="NCBI Taxonomy" id="2874970"/>
    <lineage>
        <taxon>Eukaryota</taxon>
        <taxon>Sar</taxon>
        <taxon>Stramenopiles</taxon>
        <taxon>Oomycota</taxon>
        <taxon>Peronosporomycetes</taxon>
        <taxon>Peronosporales</taxon>
        <taxon>Peronosporaceae</taxon>
        <taxon>Peronospora</taxon>
    </lineage>
</organism>
<dbReference type="PROSITE" id="PS50994">
    <property type="entry name" value="INTEGRASE"/>
    <property type="match status" value="1"/>
</dbReference>
<dbReference type="InterPro" id="IPR012337">
    <property type="entry name" value="RNaseH-like_sf"/>
</dbReference>
<evidence type="ECO:0000259" key="1">
    <source>
        <dbReference type="PROSITE" id="PS50994"/>
    </source>
</evidence>